<dbReference type="GO" id="GO:0004497">
    <property type="term" value="F:monooxygenase activity"/>
    <property type="evidence" value="ECO:0007669"/>
    <property type="project" value="UniProtKB-KW"/>
</dbReference>
<keyword evidence="1 3" id="KW-0560">Oxidoreductase</keyword>
<dbReference type="Pfam" id="PF01613">
    <property type="entry name" value="Flavin_Reduct"/>
    <property type="match status" value="1"/>
</dbReference>
<dbReference type="RefSeq" id="WP_188949153.1">
    <property type="nucleotide sequence ID" value="NZ_BMPH01000012.1"/>
</dbReference>
<evidence type="ECO:0000259" key="2">
    <source>
        <dbReference type="SMART" id="SM00903"/>
    </source>
</evidence>
<dbReference type="EC" id="1.5.1.-" evidence="3"/>
<reference evidence="3 4" key="1">
    <citation type="submission" date="2021-03" db="EMBL/GenBank/DDBJ databases">
        <title>Sequencing the genomes of 1000 actinobacteria strains.</title>
        <authorList>
            <person name="Klenk H.-P."/>
        </authorList>
    </citation>
    <scope>NUCLEOTIDE SEQUENCE [LARGE SCALE GENOMIC DNA]</scope>
    <source>
        <strain evidence="3 4">DSM 20168</strain>
    </source>
</reference>
<proteinExistence type="predicted"/>
<feature type="domain" description="Flavin reductase like" evidence="2">
    <location>
        <begin position="23"/>
        <end position="152"/>
    </location>
</feature>
<keyword evidence="4" id="KW-1185">Reference proteome</keyword>
<comment type="caution">
    <text evidence="3">The sequence shown here is derived from an EMBL/GenBank/DDBJ whole genome shotgun (WGS) entry which is preliminary data.</text>
</comment>
<dbReference type="InterPro" id="IPR012349">
    <property type="entry name" value="Split_barrel_FMN-bd"/>
</dbReference>
<dbReference type="Proteomes" id="UP001195422">
    <property type="component" value="Unassembled WGS sequence"/>
</dbReference>
<dbReference type="InterPro" id="IPR050268">
    <property type="entry name" value="NADH-dep_flavin_reductase"/>
</dbReference>
<gene>
    <name evidence="3" type="ORF">JOF39_002106</name>
</gene>
<dbReference type="PANTHER" id="PTHR30466">
    <property type="entry name" value="FLAVIN REDUCTASE"/>
    <property type="match status" value="1"/>
</dbReference>
<protein>
    <submittedName>
        <fullName evidence="3">3-hydroxy-9,10-secoandrosta-1,3,5(10)-triene-9, 17-dione monooxygenase reductase component</fullName>
        <ecNumber evidence="3">1.5.1.-</ecNumber>
    </submittedName>
</protein>
<name>A0ABS4XR83_GLUPR</name>
<dbReference type="EMBL" id="JAGIOJ010000001">
    <property type="protein sequence ID" value="MBP2399025.1"/>
    <property type="molecule type" value="Genomic_DNA"/>
</dbReference>
<dbReference type="SMART" id="SM00903">
    <property type="entry name" value="Flavin_Reduct"/>
    <property type="match status" value="1"/>
</dbReference>
<keyword evidence="3" id="KW-0503">Monooxygenase</keyword>
<evidence type="ECO:0000313" key="3">
    <source>
        <dbReference type="EMBL" id="MBP2399025.1"/>
    </source>
</evidence>
<dbReference type="InterPro" id="IPR002563">
    <property type="entry name" value="Flavin_Rdtase-like_dom"/>
</dbReference>
<organism evidence="3 4">
    <name type="scientific">Glutamicibacter protophormiae</name>
    <name type="common">Brevibacterium protophormiae</name>
    <dbReference type="NCBI Taxonomy" id="37930"/>
    <lineage>
        <taxon>Bacteria</taxon>
        <taxon>Bacillati</taxon>
        <taxon>Actinomycetota</taxon>
        <taxon>Actinomycetes</taxon>
        <taxon>Micrococcales</taxon>
        <taxon>Micrococcaceae</taxon>
        <taxon>Glutamicibacter</taxon>
    </lineage>
</organism>
<dbReference type="PANTHER" id="PTHR30466:SF1">
    <property type="entry name" value="FMN REDUCTASE (NADH) RUTF"/>
    <property type="match status" value="1"/>
</dbReference>
<evidence type="ECO:0000313" key="4">
    <source>
        <dbReference type="Proteomes" id="UP001195422"/>
    </source>
</evidence>
<evidence type="ECO:0000256" key="1">
    <source>
        <dbReference type="ARBA" id="ARBA00023002"/>
    </source>
</evidence>
<sequence>MTTSTALKEPDTQVSGQELREAMRVWTTGTTIVTAREPGGQRIGLVSNSFTSVSLNPPLVSWCVDKGSSAIDAWMAAEAFSVHILADGQEHWIRKFATRGADKFQGVETTSSLLGTPVLEIPGTRMDCQVVQLHEAGDHYILLGQVHRIEAR</sequence>
<dbReference type="SUPFAM" id="SSF50475">
    <property type="entry name" value="FMN-binding split barrel"/>
    <property type="match status" value="1"/>
</dbReference>
<dbReference type="Gene3D" id="2.30.110.10">
    <property type="entry name" value="Electron Transport, Fmn-binding Protein, Chain A"/>
    <property type="match status" value="1"/>
</dbReference>
<accession>A0ABS4XR83</accession>